<dbReference type="EMBL" id="FNXF01000017">
    <property type="protein sequence ID" value="SEI09036.1"/>
    <property type="molecule type" value="Genomic_DNA"/>
</dbReference>
<feature type="transmembrane region" description="Helical" evidence="8">
    <location>
        <begin position="412"/>
        <end position="432"/>
    </location>
</feature>
<feature type="transmembrane region" description="Helical" evidence="8">
    <location>
        <begin position="204"/>
        <end position="224"/>
    </location>
</feature>
<feature type="transmembrane region" description="Helical" evidence="8">
    <location>
        <begin position="33"/>
        <end position="51"/>
    </location>
</feature>
<keyword evidence="4 7" id="KW-0812">Transmembrane</keyword>
<evidence type="ECO:0000313" key="11">
    <source>
        <dbReference type="Proteomes" id="UP000199371"/>
    </source>
</evidence>
<feature type="transmembrane region" description="Helical" evidence="8">
    <location>
        <begin position="330"/>
        <end position="352"/>
    </location>
</feature>
<evidence type="ECO:0000256" key="7">
    <source>
        <dbReference type="RuleBase" id="RU000320"/>
    </source>
</evidence>
<dbReference type="InterPro" id="IPR003918">
    <property type="entry name" value="NADH_UbQ_OxRdtase"/>
</dbReference>
<feature type="transmembrane region" description="Helical" evidence="8">
    <location>
        <begin position="278"/>
        <end position="297"/>
    </location>
</feature>
<feature type="transmembrane region" description="Helical" evidence="8">
    <location>
        <begin position="71"/>
        <end position="96"/>
    </location>
</feature>
<dbReference type="InterPro" id="IPR001750">
    <property type="entry name" value="ND/Mrp_TM"/>
</dbReference>
<feature type="transmembrane region" description="Helical" evidence="8">
    <location>
        <begin position="373"/>
        <end position="392"/>
    </location>
</feature>
<feature type="transmembrane region" description="Helical" evidence="8">
    <location>
        <begin position="162"/>
        <end position="184"/>
    </location>
</feature>
<dbReference type="GO" id="GO:0008137">
    <property type="term" value="F:NADH dehydrogenase (ubiquinone) activity"/>
    <property type="evidence" value="ECO:0007669"/>
    <property type="project" value="InterPro"/>
</dbReference>
<keyword evidence="11" id="KW-1185">Reference proteome</keyword>
<keyword evidence="5 8" id="KW-1133">Transmembrane helix</keyword>
<dbReference type="OrthoDB" id="9768329at2"/>
<feature type="transmembrane region" description="Helical" evidence="8">
    <location>
        <begin position="453"/>
        <end position="472"/>
    </location>
</feature>
<evidence type="ECO:0000256" key="4">
    <source>
        <dbReference type="ARBA" id="ARBA00022692"/>
    </source>
</evidence>
<evidence type="ECO:0000256" key="6">
    <source>
        <dbReference type="ARBA" id="ARBA00023136"/>
    </source>
</evidence>
<dbReference type="PRINTS" id="PR01437">
    <property type="entry name" value="NUOXDRDTASE4"/>
</dbReference>
<evidence type="ECO:0000256" key="2">
    <source>
        <dbReference type="ARBA" id="ARBA00005346"/>
    </source>
</evidence>
<name>A0A1H6NDY5_9GAMM</name>
<evidence type="ECO:0000256" key="1">
    <source>
        <dbReference type="ARBA" id="ARBA00004651"/>
    </source>
</evidence>
<dbReference type="Proteomes" id="UP000199371">
    <property type="component" value="Unassembled WGS sequence"/>
</dbReference>
<dbReference type="InterPro" id="IPR050586">
    <property type="entry name" value="CPA3_Na-H_Antiporter_D"/>
</dbReference>
<evidence type="ECO:0000256" key="8">
    <source>
        <dbReference type="SAM" id="Phobius"/>
    </source>
</evidence>
<evidence type="ECO:0000259" key="9">
    <source>
        <dbReference type="Pfam" id="PF00361"/>
    </source>
</evidence>
<dbReference type="RefSeq" id="WP_092796150.1">
    <property type="nucleotide sequence ID" value="NZ_FNXF01000017.1"/>
</dbReference>
<dbReference type="Pfam" id="PF00361">
    <property type="entry name" value="Proton_antipo_M"/>
    <property type="match status" value="1"/>
</dbReference>
<dbReference type="NCBIfam" id="NF009309">
    <property type="entry name" value="PRK12666.1"/>
    <property type="match status" value="1"/>
</dbReference>
<accession>A0A1H6NDY5</accession>
<feature type="transmembrane region" description="Helical" evidence="8">
    <location>
        <begin position="108"/>
        <end position="126"/>
    </location>
</feature>
<dbReference type="GO" id="GO:0042773">
    <property type="term" value="P:ATP synthesis coupled electron transport"/>
    <property type="evidence" value="ECO:0007669"/>
    <property type="project" value="InterPro"/>
</dbReference>
<organism evidence="10 11">
    <name type="scientific">Rheinheimera pacifica</name>
    <dbReference type="NCBI Taxonomy" id="173990"/>
    <lineage>
        <taxon>Bacteria</taxon>
        <taxon>Pseudomonadati</taxon>
        <taxon>Pseudomonadota</taxon>
        <taxon>Gammaproteobacteria</taxon>
        <taxon>Chromatiales</taxon>
        <taxon>Chromatiaceae</taxon>
        <taxon>Rheinheimera</taxon>
    </lineage>
</organism>
<dbReference type="PANTHER" id="PTHR42703:SF1">
    <property type="entry name" value="NA(+)_H(+) ANTIPORTER SUBUNIT D1"/>
    <property type="match status" value="1"/>
</dbReference>
<gene>
    <name evidence="10" type="ORF">SAMN05660691_03536</name>
</gene>
<feature type="transmembrane region" description="Helical" evidence="8">
    <location>
        <begin position="132"/>
        <end position="150"/>
    </location>
</feature>
<dbReference type="GO" id="GO:0005886">
    <property type="term" value="C:plasma membrane"/>
    <property type="evidence" value="ECO:0007669"/>
    <property type="project" value="UniProtKB-SubCell"/>
</dbReference>
<feature type="transmembrane region" description="Helical" evidence="8">
    <location>
        <begin position="6"/>
        <end position="26"/>
    </location>
</feature>
<dbReference type="AlphaFoldDB" id="A0A1H6NDY5"/>
<comment type="similarity">
    <text evidence="2">Belongs to the CPA3 antiporters (TC 2.A.63) subunit D family.</text>
</comment>
<keyword evidence="6 8" id="KW-0472">Membrane</keyword>
<evidence type="ECO:0000256" key="3">
    <source>
        <dbReference type="ARBA" id="ARBA00022475"/>
    </source>
</evidence>
<dbReference type="STRING" id="173990.SAMN05660691_03536"/>
<evidence type="ECO:0000313" key="10">
    <source>
        <dbReference type="EMBL" id="SEI09036.1"/>
    </source>
</evidence>
<proteinExistence type="inferred from homology"/>
<feature type="transmembrane region" description="Helical" evidence="8">
    <location>
        <begin position="304"/>
        <end position="324"/>
    </location>
</feature>
<protein>
    <submittedName>
        <fullName evidence="10">Multicomponent K+:H+ antiporter subunit D</fullName>
    </submittedName>
</protein>
<sequence>MWHLITAPILLPFLTALLIMLPPVHYSPMRRRWLSMISSAIQLVLAVLLLLQVQQQGLMHYAVGNWQAPFGIILVADTLSVVMVCLTSFLALGAICYGSAGEDEKGSFFHPLFQFQLMGINGAFLTGDLFNLFVFFEVLLIASYALLIHAGGKNKTKAAVHYVVLNLTGSAIFLFSLAILYGTLGTLNIADMAIKVAALPEEDLMLVKAGGLMLMIVFALKAAVLPLQFWLPATYASASAPVAALFAVMTKIGVYALLRVYSTIFGENAGPLAGMASSWLLPAGLATIALGAVGALASQDFRKLVANLVLVSVGTLVSLVALQTELSAAAALYYTVHSTLVTAALFLIADLIANQRGKAGDRLVSGRRVSQPILLGFIFMVGALTVAGLPPFSGFVGKLMILQSVVEPVNRVLLWSLILLSSLMVIVALSRAGSTLFWRVSGTEPGGGKAPPLQVFAVIWLLLASPLLAVFAGPLTALSQQAAAQLYDTTTSTNSILGQYPVQEIKP</sequence>
<evidence type="ECO:0000256" key="5">
    <source>
        <dbReference type="ARBA" id="ARBA00022989"/>
    </source>
</evidence>
<reference evidence="11" key="1">
    <citation type="submission" date="2016-10" db="EMBL/GenBank/DDBJ databases">
        <authorList>
            <person name="Varghese N."/>
            <person name="Submissions S."/>
        </authorList>
    </citation>
    <scope>NUCLEOTIDE SEQUENCE [LARGE SCALE GENOMIC DNA]</scope>
    <source>
        <strain evidence="11">DSM 17616</strain>
    </source>
</reference>
<comment type="subcellular location">
    <subcellularLocation>
        <location evidence="1">Cell membrane</location>
        <topology evidence="1">Multi-pass membrane protein</topology>
    </subcellularLocation>
    <subcellularLocation>
        <location evidence="7">Membrane</location>
        <topology evidence="7">Multi-pass membrane protein</topology>
    </subcellularLocation>
</comment>
<feature type="domain" description="NADH:quinone oxidoreductase/Mrp antiporter transmembrane" evidence="9">
    <location>
        <begin position="127"/>
        <end position="420"/>
    </location>
</feature>
<keyword evidence="3" id="KW-1003">Cell membrane</keyword>
<dbReference type="PANTHER" id="PTHR42703">
    <property type="entry name" value="NADH DEHYDROGENASE"/>
    <property type="match status" value="1"/>
</dbReference>
<feature type="transmembrane region" description="Helical" evidence="8">
    <location>
        <begin position="236"/>
        <end position="258"/>
    </location>
</feature>